<keyword evidence="3" id="KW-0804">Transcription</keyword>
<dbReference type="GO" id="GO:0009736">
    <property type="term" value="P:cytokinin-activated signaling pathway"/>
    <property type="evidence" value="ECO:0007669"/>
    <property type="project" value="InterPro"/>
</dbReference>
<dbReference type="PANTHER" id="PTHR43874:SF1">
    <property type="entry name" value="TWO-COMPONENT RESPONSE REGULATOR-LIKE APRR1"/>
    <property type="match status" value="1"/>
</dbReference>
<protein>
    <recommendedName>
        <fullName evidence="6">Response regulatory domain-containing protein</fullName>
    </recommendedName>
</protein>
<accession>A0A498I0Y3</accession>
<evidence type="ECO:0000256" key="4">
    <source>
        <dbReference type="PROSITE-ProRule" id="PRU00169"/>
    </source>
</evidence>
<organism evidence="7 8">
    <name type="scientific">Malus domestica</name>
    <name type="common">Apple</name>
    <name type="synonym">Pyrus malus</name>
    <dbReference type="NCBI Taxonomy" id="3750"/>
    <lineage>
        <taxon>Eukaryota</taxon>
        <taxon>Viridiplantae</taxon>
        <taxon>Streptophyta</taxon>
        <taxon>Embryophyta</taxon>
        <taxon>Tracheophyta</taxon>
        <taxon>Spermatophyta</taxon>
        <taxon>Magnoliopsida</taxon>
        <taxon>eudicotyledons</taxon>
        <taxon>Gunneridae</taxon>
        <taxon>Pentapetalae</taxon>
        <taxon>rosids</taxon>
        <taxon>fabids</taxon>
        <taxon>Rosales</taxon>
        <taxon>Rosaceae</taxon>
        <taxon>Amygdaloideae</taxon>
        <taxon>Maleae</taxon>
        <taxon>Malus</taxon>
    </lineage>
</organism>
<gene>
    <name evidence="7" type="ORF">DVH24_023772</name>
</gene>
<evidence type="ECO:0000256" key="5">
    <source>
        <dbReference type="SAM" id="MobiDB-lite"/>
    </source>
</evidence>
<dbReference type="Proteomes" id="UP000290289">
    <property type="component" value="Chromosome 14"/>
</dbReference>
<feature type="compositionally biased region" description="Polar residues" evidence="5">
    <location>
        <begin position="56"/>
        <end position="72"/>
    </location>
</feature>
<evidence type="ECO:0000259" key="6">
    <source>
        <dbReference type="PROSITE" id="PS50110"/>
    </source>
</evidence>
<dbReference type="InterPro" id="IPR045279">
    <property type="entry name" value="ARR-like"/>
</dbReference>
<feature type="region of interest" description="Disordered" evidence="5">
    <location>
        <begin position="26"/>
        <end position="72"/>
    </location>
</feature>
<evidence type="ECO:0000256" key="1">
    <source>
        <dbReference type="ARBA" id="ARBA00023012"/>
    </source>
</evidence>
<name>A0A498I0Y3_MALDO</name>
<keyword evidence="1" id="KW-0902">Two-component regulatory system</keyword>
<reference evidence="7 8" key="1">
    <citation type="submission" date="2018-10" db="EMBL/GenBank/DDBJ databases">
        <title>A high-quality apple genome assembly.</title>
        <authorList>
            <person name="Hu J."/>
        </authorList>
    </citation>
    <scope>NUCLEOTIDE SEQUENCE [LARGE SCALE GENOMIC DNA]</scope>
    <source>
        <strain evidence="8">cv. HFTH1</strain>
        <tissue evidence="7">Young leaf</tissue>
    </source>
</reference>
<sequence length="544" mass="60589">MATCVSLIYSQESSLPDIFTENSWVSPNATTRSRSDGKSSAKGSRINMNTEHENRQMLSSTNQITGENHPITSLRTKDTEEVSNLIESSTARPDPFDMGPLNDEVTKELNQPDIAMVEIPVKESVESSSPFAASGSSNGTMEFLQPDEISIHSICASLVPLYRGSQRIKLLHKDVSLQLCCRHMKLRFGINGKFFDHAGRPRLNIVCYASQNLCKVLDACDGIAQKLSMDSGSSSEWRPVVIRKEGFNNYPTVRLHIQTAVCGDIAIYATEIYQKEPSGAEERLVFTKFDASALSTLFKPQTFVDAFFSLDPYDFQESAGISSVKDVMDDSKTEMGADILCKLWSVDKQIDIGNSSRQNGGSRAKSKNMSVDRSRVRILLCDRDAGSCEEVCTLLTTCSYQVISVASAVEVLDALNAEWSFIDIILAAIDLPIEASMSMLNYIMQDLHFKHIPVIMLATQDESRFLFNFLKFGATDYLVKPLCIDQILNLWMHTWRQRKQPKGLEAPQKNIGLVVSSEATMNLVLDDTEEEFAEDPKPAMCIKK</sequence>
<keyword evidence="2" id="KW-0805">Transcription regulation</keyword>
<dbReference type="EMBL" id="RDQH01000340">
    <property type="protein sequence ID" value="RXH77498.1"/>
    <property type="molecule type" value="Genomic_DNA"/>
</dbReference>
<comment type="caution">
    <text evidence="4">Lacks conserved residue(s) required for the propagation of feature annotation.</text>
</comment>
<evidence type="ECO:0000256" key="3">
    <source>
        <dbReference type="ARBA" id="ARBA00023163"/>
    </source>
</evidence>
<evidence type="ECO:0000313" key="8">
    <source>
        <dbReference type="Proteomes" id="UP000290289"/>
    </source>
</evidence>
<keyword evidence="8" id="KW-1185">Reference proteome</keyword>
<comment type="caution">
    <text evidence="7">The sequence shown here is derived from an EMBL/GenBank/DDBJ whole genome shotgun (WGS) entry which is preliminary data.</text>
</comment>
<evidence type="ECO:0000256" key="2">
    <source>
        <dbReference type="ARBA" id="ARBA00023015"/>
    </source>
</evidence>
<dbReference type="PROSITE" id="PS50110">
    <property type="entry name" value="RESPONSE_REGULATORY"/>
    <property type="match status" value="1"/>
</dbReference>
<dbReference type="STRING" id="3750.A0A498I0Y3"/>
<dbReference type="InterPro" id="IPR011006">
    <property type="entry name" value="CheY-like_superfamily"/>
</dbReference>
<dbReference type="AlphaFoldDB" id="A0A498I0Y3"/>
<proteinExistence type="predicted"/>
<feature type="domain" description="Response regulatory" evidence="6">
    <location>
        <begin position="377"/>
        <end position="495"/>
    </location>
</feature>
<dbReference type="Gene3D" id="3.40.50.2300">
    <property type="match status" value="1"/>
</dbReference>
<evidence type="ECO:0000313" key="7">
    <source>
        <dbReference type="EMBL" id="RXH77498.1"/>
    </source>
</evidence>
<dbReference type="Pfam" id="PF00072">
    <property type="entry name" value="Response_reg"/>
    <property type="match status" value="1"/>
</dbReference>
<dbReference type="SMART" id="SM00448">
    <property type="entry name" value="REC"/>
    <property type="match status" value="1"/>
</dbReference>
<dbReference type="SUPFAM" id="SSF52172">
    <property type="entry name" value="CheY-like"/>
    <property type="match status" value="1"/>
</dbReference>
<dbReference type="PANTHER" id="PTHR43874">
    <property type="entry name" value="TWO-COMPONENT RESPONSE REGULATOR"/>
    <property type="match status" value="1"/>
</dbReference>
<dbReference type="InterPro" id="IPR001789">
    <property type="entry name" value="Sig_transdc_resp-reg_receiver"/>
</dbReference>
<dbReference type="GO" id="GO:0000160">
    <property type="term" value="P:phosphorelay signal transduction system"/>
    <property type="evidence" value="ECO:0007669"/>
    <property type="project" value="UniProtKB-KW"/>
</dbReference>